<dbReference type="RefSeq" id="WP_095687142.1">
    <property type="nucleotide sequence ID" value="NZ_CP022745.1"/>
</dbReference>
<sequence>MADLDDDTLDLTEELETEQGDEEEQERQAETEGDEAPEDEDEFVSFEGEAAPASGEAETGLVKHLRAQLREKAKEVETLRKSAPVPQPIEVGEKPTLAGCDYDEEAYEANLDQWKARKAQAEEQARTAEQAQKQAAEAWSAELQGHHEKKAALKFKDVQEAEEVALASLSQVQQAVIVKAASNSAMVVYALGKHPAKLAEISKITDPIKLAVAVSKLEGKLSVTKRGGPPEPERIARGGAPVAQGKDKELERLEKKADQTGDRSELIRYKAKLKAQAK</sequence>
<evidence type="ECO:0000313" key="2">
    <source>
        <dbReference type="EMBL" id="ASY45360.1"/>
    </source>
</evidence>
<feature type="region of interest" description="Disordered" evidence="1">
    <location>
        <begin position="118"/>
        <end position="143"/>
    </location>
</feature>
<proteinExistence type="predicted"/>
<evidence type="ECO:0000313" key="3">
    <source>
        <dbReference type="Proteomes" id="UP000217141"/>
    </source>
</evidence>
<feature type="region of interest" description="Disordered" evidence="1">
    <location>
        <begin position="1"/>
        <end position="60"/>
    </location>
</feature>
<protein>
    <recommendedName>
        <fullName evidence="4">Scaffolding protein</fullName>
    </recommendedName>
</protein>
<dbReference type="AlphaFoldDB" id="A0A249MVH0"/>
<feature type="region of interest" description="Disordered" evidence="1">
    <location>
        <begin position="75"/>
        <end position="96"/>
    </location>
</feature>
<evidence type="ECO:0008006" key="4">
    <source>
        <dbReference type="Google" id="ProtNLM"/>
    </source>
</evidence>
<feature type="region of interest" description="Disordered" evidence="1">
    <location>
        <begin position="222"/>
        <end position="261"/>
    </location>
</feature>
<dbReference type="Proteomes" id="UP000217141">
    <property type="component" value="Chromosome I"/>
</dbReference>
<feature type="compositionally biased region" description="Low complexity" evidence="1">
    <location>
        <begin position="127"/>
        <end position="142"/>
    </location>
</feature>
<feature type="compositionally biased region" description="Acidic residues" evidence="1">
    <location>
        <begin position="1"/>
        <end position="44"/>
    </location>
</feature>
<evidence type="ECO:0000256" key="1">
    <source>
        <dbReference type="SAM" id="MobiDB-lite"/>
    </source>
</evidence>
<feature type="compositionally biased region" description="Basic and acidic residues" evidence="1">
    <location>
        <begin position="245"/>
        <end position="261"/>
    </location>
</feature>
<name>A0A249MVH0_SPHXE</name>
<feature type="compositionally biased region" description="Low complexity" evidence="1">
    <location>
        <begin position="47"/>
        <end position="60"/>
    </location>
</feature>
<organism evidence="2 3">
    <name type="scientific">Sphingobium xenophagum</name>
    <dbReference type="NCBI Taxonomy" id="121428"/>
    <lineage>
        <taxon>Bacteria</taxon>
        <taxon>Pseudomonadati</taxon>
        <taxon>Pseudomonadota</taxon>
        <taxon>Alphaproteobacteria</taxon>
        <taxon>Sphingomonadales</taxon>
        <taxon>Sphingomonadaceae</taxon>
        <taxon>Sphingobium</taxon>
    </lineage>
</organism>
<accession>A0A249MVH0</accession>
<dbReference type="KEGG" id="shyd:CJD35_13650"/>
<dbReference type="EMBL" id="CP022745">
    <property type="protein sequence ID" value="ASY45360.1"/>
    <property type="molecule type" value="Genomic_DNA"/>
</dbReference>
<reference evidence="2 3" key="1">
    <citation type="submission" date="2017-08" db="EMBL/GenBank/DDBJ databases">
        <title>Whole Genome Sequence of Sphingobium hydrophobicum C1: Insights into Adaption to the Electronic-waste Contaminated Sediment.</title>
        <authorList>
            <person name="Song D."/>
            <person name="Chen X."/>
            <person name="Xu M."/>
        </authorList>
    </citation>
    <scope>NUCLEOTIDE SEQUENCE [LARGE SCALE GENOMIC DNA]</scope>
    <source>
        <strain evidence="2 3">C1</strain>
    </source>
</reference>
<gene>
    <name evidence="2" type="ORF">CJD35_13650</name>
</gene>